<proteinExistence type="predicted"/>
<gene>
    <name evidence="2" type="ORF">CARN2_1530</name>
</gene>
<reference evidence="2" key="1">
    <citation type="submission" date="2009-10" db="EMBL/GenBank/DDBJ databases">
        <title>Diversity of trophic interactions inside an arsenic-rich microbial ecosystem.</title>
        <authorList>
            <person name="Bertin P.N."/>
            <person name="Heinrich-Salmeron A."/>
            <person name="Pelletier E."/>
            <person name="Goulhen-Chollet F."/>
            <person name="Arsene-Ploetze F."/>
            <person name="Gallien S."/>
            <person name="Calteau A."/>
            <person name="Vallenet D."/>
            <person name="Casiot C."/>
            <person name="Chane-Woon-Ming B."/>
            <person name="Giloteaux L."/>
            <person name="Barakat M."/>
            <person name="Bonnefoy V."/>
            <person name="Bruneel O."/>
            <person name="Chandler M."/>
            <person name="Cleiss J."/>
            <person name="Duran R."/>
            <person name="Elbaz-Poulichet F."/>
            <person name="Fonknechten N."/>
            <person name="Lauga B."/>
            <person name="Mornico D."/>
            <person name="Ortet P."/>
            <person name="Schaeffer C."/>
            <person name="Siguier P."/>
            <person name="Alexander Thil Smith A."/>
            <person name="Van Dorsselaer A."/>
            <person name="Weissenbach J."/>
            <person name="Medigue C."/>
            <person name="Le Paslier D."/>
        </authorList>
    </citation>
    <scope>NUCLEOTIDE SEQUENCE</scope>
</reference>
<dbReference type="EMBL" id="CABM01000036">
    <property type="protein sequence ID" value="CBH96900.1"/>
    <property type="molecule type" value="Genomic_DNA"/>
</dbReference>
<feature type="region of interest" description="Disordered" evidence="1">
    <location>
        <begin position="41"/>
        <end position="62"/>
    </location>
</feature>
<evidence type="ECO:0000313" key="2">
    <source>
        <dbReference type="EMBL" id="CBH96900.1"/>
    </source>
</evidence>
<evidence type="ECO:0000256" key="1">
    <source>
        <dbReference type="SAM" id="MobiDB-lite"/>
    </source>
</evidence>
<sequence>MLHASLRYISVRHYGIEAVQVNDRRAMASHGFMRAKRRFLSTDLPTSERPQGRLADPPPVGVKEIWGGPAFP</sequence>
<protein>
    <submittedName>
        <fullName evidence="2">Uncharacterized protein</fullName>
    </submittedName>
</protein>
<comment type="caution">
    <text evidence="2">The sequence shown here is derived from an EMBL/GenBank/DDBJ whole genome shotgun (WGS) entry which is preliminary data.</text>
</comment>
<accession>E6PPP6</accession>
<organism evidence="2">
    <name type="scientific">mine drainage metagenome</name>
    <dbReference type="NCBI Taxonomy" id="410659"/>
    <lineage>
        <taxon>unclassified sequences</taxon>
        <taxon>metagenomes</taxon>
        <taxon>ecological metagenomes</taxon>
    </lineage>
</organism>
<name>E6PPP6_9ZZZZ</name>
<dbReference type="AlphaFoldDB" id="E6PPP6"/>